<dbReference type="PANTHER" id="PTHR24166:SF48">
    <property type="entry name" value="PROTEIN VAPYRIN"/>
    <property type="match status" value="1"/>
</dbReference>
<dbReference type="AlphaFoldDB" id="A0A6I7HK95"/>
<evidence type="ECO:0000313" key="4">
    <source>
        <dbReference type="EMBL" id="RCW21924.1"/>
    </source>
</evidence>
<feature type="repeat" description="ANK" evidence="3">
    <location>
        <begin position="121"/>
        <end position="153"/>
    </location>
</feature>
<dbReference type="InterPro" id="IPR050889">
    <property type="entry name" value="Dendritic_Spine_Reg/Scaffold"/>
</dbReference>
<feature type="repeat" description="ANK" evidence="3">
    <location>
        <begin position="88"/>
        <end position="120"/>
    </location>
</feature>
<dbReference type="SUPFAM" id="SSF48403">
    <property type="entry name" value="Ankyrin repeat"/>
    <property type="match status" value="1"/>
</dbReference>
<proteinExistence type="predicted"/>
<dbReference type="PROSITE" id="PS50088">
    <property type="entry name" value="ANK_REPEAT"/>
    <property type="match status" value="2"/>
</dbReference>
<keyword evidence="2 3" id="KW-0040">ANK repeat</keyword>
<dbReference type="Pfam" id="PF12796">
    <property type="entry name" value="Ank_2"/>
    <property type="match status" value="1"/>
</dbReference>
<evidence type="ECO:0000256" key="2">
    <source>
        <dbReference type="ARBA" id="ARBA00023043"/>
    </source>
</evidence>
<dbReference type="SMART" id="SM00248">
    <property type="entry name" value="ANK"/>
    <property type="match status" value="2"/>
</dbReference>
<accession>A0A6I7HK95</accession>
<dbReference type="EMBL" id="QPIX01000009">
    <property type="protein sequence ID" value="RCW21924.1"/>
    <property type="molecule type" value="Genomic_DNA"/>
</dbReference>
<sequence length="153" mass="16429">MVAAFGYFTKSWQYPQSLAEAVCAGNVVGAFRRLHAGDLPDSTDSAWPYDGRAMFLAIDNTGCPKPMAFGLVDLLHFYGADVNQTTTSGYTLLMLAAGEGNEFLARRLIRWGARVDEQDSTGQTALMYAANSGHGDIARLLIESGADAAIESK</sequence>
<reference evidence="4 5" key="1">
    <citation type="submission" date="2018-07" db="EMBL/GenBank/DDBJ databases">
        <title>Genomic Encyclopedia of Type Strains, Phase IV (KMG-IV): sequencing the most valuable type-strain genomes for metagenomic binning, comparative biology and taxonomic classification.</title>
        <authorList>
            <person name="Goeker M."/>
        </authorList>
    </citation>
    <scope>NUCLEOTIDE SEQUENCE [LARGE SCALE GENOMIC DNA]</scope>
    <source>
        <strain evidence="4 5">DSM 25528</strain>
    </source>
</reference>
<dbReference type="PROSITE" id="PS50297">
    <property type="entry name" value="ANK_REP_REGION"/>
    <property type="match status" value="2"/>
</dbReference>
<gene>
    <name evidence="4" type="ORF">DFR48_10934</name>
</gene>
<name>A0A6I7HK95_9HYPH</name>
<evidence type="ECO:0000313" key="5">
    <source>
        <dbReference type="Proteomes" id="UP000252582"/>
    </source>
</evidence>
<protein>
    <submittedName>
        <fullName evidence="4">Ankyrin repeat protein</fullName>
    </submittedName>
</protein>
<dbReference type="InterPro" id="IPR002110">
    <property type="entry name" value="Ankyrin_rpt"/>
</dbReference>
<organism evidence="4 5">
    <name type="scientific">Ciceribacter lividus</name>
    <dbReference type="NCBI Taxonomy" id="1197950"/>
    <lineage>
        <taxon>Bacteria</taxon>
        <taxon>Pseudomonadati</taxon>
        <taxon>Pseudomonadota</taxon>
        <taxon>Alphaproteobacteria</taxon>
        <taxon>Hyphomicrobiales</taxon>
        <taxon>Rhizobiaceae</taxon>
        <taxon>Ciceribacter</taxon>
    </lineage>
</organism>
<keyword evidence="1" id="KW-0677">Repeat</keyword>
<dbReference type="InterPro" id="IPR036770">
    <property type="entry name" value="Ankyrin_rpt-contain_sf"/>
</dbReference>
<comment type="caution">
    <text evidence="4">The sequence shown here is derived from an EMBL/GenBank/DDBJ whole genome shotgun (WGS) entry which is preliminary data.</text>
</comment>
<dbReference type="PANTHER" id="PTHR24166">
    <property type="entry name" value="ROLLING PEBBLES, ISOFORM B"/>
    <property type="match status" value="1"/>
</dbReference>
<evidence type="ECO:0000256" key="1">
    <source>
        <dbReference type="ARBA" id="ARBA00022737"/>
    </source>
</evidence>
<keyword evidence="5" id="KW-1185">Reference proteome</keyword>
<dbReference type="Proteomes" id="UP000252582">
    <property type="component" value="Unassembled WGS sequence"/>
</dbReference>
<evidence type="ECO:0000256" key="3">
    <source>
        <dbReference type="PROSITE-ProRule" id="PRU00023"/>
    </source>
</evidence>
<dbReference type="Gene3D" id="1.25.40.20">
    <property type="entry name" value="Ankyrin repeat-containing domain"/>
    <property type="match status" value="1"/>
</dbReference>